<evidence type="ECO:0000256" key="1">
    <source>
        <dbReference type="ARBA" id="ARBA00001576"/>
    </source>
</evidence>
<dbReference type="PANTHER" id="PTHR11051:SF8">
    <property type="entry name" value="PROTEIN-GLUCOSYLGALACTOSYLHYDROXYLYSINE GLUCOSIDASE"/>
    <property type="match status" value="1"/>
</dbReference>
<feature type="signal peptide" evidence="4">
    <location>
        <begin position="1"/>
        <end position="21"/>
    </location>
</feature>
<evidence type="ECO:0000313" key="7">
    <source>
        <dbReference type="EMBL" id="CAF9911168.1"/>
    </source>
</evidence>
<dbReference type="PANTHER" id="PTHR11051">
    <property type="entry name" value="GLYCOSYL HYDROLASE-RELATED"/>
    <property type="match status" value="1"/>
</dbReference>
<dbReference type="OrthoDB" id="200349at2759"/>
<dbReference type="EMBL" id="CAJPDT010000008">
    <property type="protein sequence ID" value="CAF9911168.1"/>
    <property type="molecule type" value="Genomic_DNA"/>
</dbReference>
<evidence type="ECO:0000256" key="2">
    <source>
        <dbReference type="ARBA" id="ARBA00006768"/>
    </source>
</evidence>
<name>A0A8H3IAH6_9LECA</name>
<comment type="catalytic activity">
    <reaction evidence="1">
        <text>alpha,alpha-trehalose + H2O = alpha-D-glucose + beta-D-glucose</text>
        <dbReference type="Rhea" id="RHEA:32675"/>
        <dbReference type="ChEBI" id="CHEBI:15377"/>
        <dbReference type="ChEBI" id="CHEBI:15903"/>
        <dbReference type="ChEBI" id="CHEBI:16551"/>
        <dbReference type="ChEBI" id="CHEBI:17925"/>
        <dbReference type="EC" id="3.2.1.28"/>
    </reaction>
</comment>
<keyword evidence="4" id="KW-0732">Signal</keyword>
<dbReference type="SUPFAM" id="SSF74650">
    <property type="entry name" value="Galactose mutarotase-like"/>
    <property type="match status" value="1"/>
</dbReference>
<dbReference type="EC" id="3.2.1.28" evidence="3"/>
<dbReference type="InterPro" id="IPR008928">
    <property type="entry name" value="6-hairpin_glycosidase_sf"/>
</dbReference>
<sequence>MHAFRSLLFLSSALYVSIICSIHDTRFQGVTWDDTAWVVKTTNLDQGHYQSRLSIANGYLGINVAAVGPFFEQDVQVNGDNVNGWPLFNLRQTFATIAGFFDSQPTTEGTNFPWLGQYGWDSVISGVPHWGGVVLDCNGPNGVYLYANVDSTTISDFSSSLDAKRGVATWSYTWKPKGIDTTFDIAYTMFAHKLYIGQAIVQMQVTPSTDVMCSIVNILDGTSAVRANFEESGMSEETGGNQIYTAVTPYGLDNVTAYLYSAMDVTPSLDDSSYARVTDSREYIGGNKSSIAQEVHGKLKAKQTTVATKYVGAATSDGFSDPKRLAQLYCTQSQSNGYDASLRTHVGEWATVFKDDSVDVYSSAEDDALPDDELIVESAITAVLNQYYLLQNTISANALANITNDETDASSDANVAPLDSWSMSVCGLASDCYGGQVFWDADIWIQPGLVLSHPQAAKQIAEYRAGRYDQAKANAQTSYQSSKAGKTFGKDTAVFPWTSGRFGNCTATGPCFGMLYLFLNR</sequence>
<dbReference type="GO" id="GO:0009277">
    <property type="term" value="C:fungal-type cell wall"/>
    <property type="evidence" value="ECO:0007669"/>
    <property type="project" value="TreeGrafter"/>
</dbReference>
<feature type="chain" id="PRO_5034915931" description="alpha,alpha-trehalase" evidence="4">
    <location>
        <begin position="22"/>
        <end position="521"/>
    </location>
</feature>
<evidence type="ECO:0000313" key="8">
    <source>
        <dbReference type="Proteomes" id="UP000664534"/>
    </source>
</evidence>
<dbReference type="Pfam" id="PF03636">
    <property type="entry name" value="Glyco_hydro_65N"/>
    <property type="match status" value="1"/>
</dbReference>
<dbReference type="InterPro" id="IPR037018">
    <property type="entry name" value="GH65_N"/>
</dbReference>
<organism evidence="7 8">
    <name type="scientific">Imshaugia aleurites</name>
    <dbReference type="NCBI Taxonomy" id="172621"/>
    <lineage>
        <taxon>Eukaryota</taxon>
        <taxon>Fungi</taxon>
        <taxon>Dikarya</taxon>
        <taxon>Ascomycota</taxon>
        <taxon>Pezizomycotina</taxon>
        <taxon>Lecanoromycetes</taxon>
        <taxon>OSLEUM clade</taxon>
        <taxon>Lecanoromycetidae</taxon>
        <taxon>Lecanorales</taxon>
        <taxon>Lecanorineae</taxon>
        <taxon>Parmeliaceae</taxon>
        <taxon>Imshaugia</taxon>
    </lineage>
</organism>
<dbReference type="GO" id="GO:0005993">
    <property type="term" value="P:trehalose catabolic process"/>
    <property type="evidence" value="ECO:0007669"/>
    <property type="project" value="TreeGrafter"/>
</dbReference>
<dbReference type="InterPro" id="IPR005195">
    <property type="entry name" value="Glyco_hydro_65_M"/>
</dbReference>
<dbReference type="InterPro" id="IPR011013">
    <property type="entry name" value="Gal_mutarotase_sf_dom"/>
</dbReference>
<dbReference type="Pfam" id="PF03632">
    <property type="entry name" value="Glyco_hydro_65m"/>
    <property type="match status" value="1"/>
</dbReference>
<accession>A0A8H3IAH6</accession>
<feature type="domain" description="Glycoside hydrolase family 65 central catalytic" evidence="5">
    <location>
        <begin position="425"/>
        <end position="504"/>
    </location>
</feature>
<dbReference type="Gene3D" id="2.70.98.40">
    <property type="entry name" value="Glycoside hydrolase, family 65, N-terminal domain"/>
    <property type="match status" value="1"/>
</dbReference>
<dbReference type="GO" id="GO:0004555">
    <property type="term" value="F:alpha,alpha-trehalase activity"/>
    <property type="evidence" value="ECO:0007669"/>
    <property type="project" value="UniProtKB-EC"/>
</dbReference>
<dbReference type="AlphaFoldDB" id="A0A8H3IAH6"/>
<keyword evidence="8" id="KW-1185">Reference proteome</keyword>
<reference evidence="7" key="1">
    <citation type="submission" date="2021-03" db="EMBL/GenBank/DDBJ databases">
        <authorList>
            <person name="Tagirdzhanova G."/>
        </authorList>
    </citation>
    <scope>NUCLEOTIDE SEQUENCE</scope>
</reference>
<evidence type="ECO:0000259" key="5">
    <source>
        <dbReference type="Pfam" id="PF03632"/>
    </source>
</evidence>
<dbReference type="Gene3D" id="1.50.10.10">
    <property type="match status" value="1"/>
</dbReference>
<comment type="caution">
    <text evidence="7">The sequence shown here is derived from an EMBL/GenBank/DDBJ whole genome shotgun (WGS) entry which is preliminary data.</text>
</comment>
<evidence type="ECO:0000259" key="6">
    <source>
        <dbReference type="Pfam" id="PF03636"/>
    </source>
</evidence>
<evidence type="ECO:0000256" key="4">
    <source>
        <dbReference type="SAM" id="SignalP"/>
    </source>
</evidence>
<protein>
    <recommendedName>
        <fullName evidence="3">alpha,alpha-trehalase</fullName>
        <ecNumber evidence="3">3.2.1.28</ecNumber>
    </recommendedName>
</protein>
<dbReference type="GO" id="GO:0030246">
    <property type="term" value="F:carbohydrate binding"/>
    <property type="evidence" value="ECO:0007669"/>
    <property type="project" value="InterPro"/>
</dbReference>
<feature type="domain" description="Glycoside hydrolase family 65 N-terminal" evidence="6">
    <location>
        <begin position="42"/>
        <end position="317"/>
    </location>
</feature>
<dbReference type="Proteomes" id="UP000664534">
    <property type="component" value="Unassembled WGS sequence"/>
</dbReference>
<dbReference type="SUPFAM" id="SSF48208">
    <property type="entry name" value="Six-hairpin glycosidases"/>
    <property type="match status" value="1"/>
</dbReference>
<dbReference type="InterPro" id="IPR005196">
    <property type="entry name" value="Glyco_hydro_65_N"/>
</dbReference>
<evidence type="ECO:0000256" key="3">
    <source>
        <dbReference type="ARBA" id="ARBA00012757"/>
    </source>
</evidence>
<proteinExistence type="inferred from homology"/>
<comment type="similarity">
    <text evidence="2">Belongs to the glycosyl hydrolase 65 family.</text>
</comment>
<dbReference type="InterPro" id="IPR012341">
    <property type="entry name" value="6hp_glycosidase-like_sf"/>
</dbReference>
<gene>
    <name evidence="7" type="ORF">IMSHALPRED_009954</name>
</gene>